<dbReference type="Pfam" id="PF00905">
    <property type="entry name" value="Transpeptidase"/>
    <property type="match status" value="1"/>
</dbReference>
<dbReference type="Proteomes" id="UP001589740">
    <property type="component" value="Unassembled WGS sequence"/>
</dbReference>
<accession>A0ABV5Z1X1</accession>
<comment type="caution">
    <text evidence="7">The sequence shown here is derived from an EMBL/GenBank/DDBJ whole genome shotgun (WGS) entry which is preliminary data.</text>
</comment>
<dbReference type="PANTHER" id="PTHR30627">
    <property type="entry name" value="PEPTIDOGLYCAN D,D-TRANSPEPTIDASE"/>
    <property type="match status" value="1"/>
</dbReference>
<proteinExistence type="inferred from homology"/>
<organism evidence="7 8">
    <name type="scientific">Salinicoccus siamensis</name>
    <dbReference type="NCBI Taxonomy" id="381830"/>
    <lineage>
        <taxon>Bacteria</taxon>
        <taxon>Bacillati</taxon>
        <taxon>Bacillota</taxon>
        <taxon>Bacilli</taxon>
        <taxon>Bacillales</taxon>
        <taxon>Staphylococcaceae</taxon>
        <taxon>Salinicoccus</taxon>
    </lineage>
</organism>
<comment type="subcellular location">
    <subcellularLocation>
        <location evidence="1">Membrane</location>
    </subcellularLocation>
</comment>
<protein>
    <submittedName>
        <fullName evidence="7">Penicillin-binding transpeptidase domain-containing protein</fullName>
    </submittedName>
</protein>
<evidence type="ECO:0000259" key="6">
    <source>
        <dbReference type="Pfam" id="PF05223"/>
    </source>
</evidence>
<dbReference type="Gene3D" id="3.40.710.10">
    <property type="entry name" value="DD-peptidase/beta-lactamase superfamily"/>
    <property type="match status" value="1"/>
</dbReference>
<dbReference type="RefSeq" id="WP_380569691.1">
    <property type="nucleotide sequence ID" value="NZ_JBHMAH010000007.1"/>
</dbReference>
<dbReference type="Pfam" id="PF03717">
    <property type="entry name" value="PBP_dimer"/>
    <property type="match status" value="1"/>
</dbReference>
<dbReference type="InterPro" id="IPR050515">
    <property type="entry name" value="Beta-lactam/transpept"/>
</dbReference>
<dbReference type="InterPro" id="IPR001460">
    <property type="entry name" value="PCN-bd_Tpept"/>
</dbReference>
<dbReference type="InterPro" id="IPR032710">
    <property type="entry name" value="NTF2-like_dom_sf"/>
</dbReference>
<dbReference type="Gene3D" id="3.90.1310.10">
    <property type="entry name" value="Penicillin-binding protein 2a (Domain 2)"/>
    <property type="match status" value="1"/>
</dbReference>
<dbReference type="SUPFAM" id="SSF56519">
    <property type="entry name" value="Penicillin binding protein dimerisation domain"/>
    <property type="match status" value="1"/>
</dbReference>
<dbReference type="PANTHER" id="PTHR30627:SF25">
    <property type="entry name" value="PENICILLIN-BINDING PROTEIN 3"/>
    <property type="match status" value="1"/>
</dbReference>
<gene>
    <name evidence="7" type="ORF">ACFFLE_03030</name>
</gene>
<evidence type="ECO:0000313" key="7">
    <source>
        <dbReference type="EMBL" id="MFB9860082.1"/>
    </source>
</evidence>
<dbReference type="InterPro" id="IPR005311">
    <property type="entry name" value="PBP_dimer"/>
</dbReference>
<evidence type="ECO:0000256" key="3">
    <source>
        <dbReference type="ARBA" id="ARBA00023136"/>
    </source>
</evidence>
<reference evidence="7 8" key="1">
    <citation type="submission" date="2024-09" db="EMBL/GenBank/DDBJ databases">
        <authorList>
            <person name="Sun Q."/>
            <person name="Mori K."/>
        </authorList>
    </citation>
    <scope>NUCLEOTIDE SEQUENCE [LARGE SCALE GENOMIC DNA]</scope>
    <source>
        <strain evidence="7 8">JCM 12822</strain>
    </source>
</reference>
<feature type="domain" description="Penicillin-binding protein dimerisation" evidence="5">
    <location>
        <begin position="157"/>
        <end position="317"/>
    </location>
</feature>
<dbReference type="Pfam" id="PF05223">
    <property type="entry name" value="MecA_N"/>
    <property type="match status" value="1"/>
</dbReference>
<comment type="similarity">
    <text evidence="2">Belongs to the transpeptidase family.</text>
</comment>
<dbReference type="InterPro" id="IPR036138">
    <property type="entry name" value="PBP_dimer_sf"/>
</dbReference>
<dbReference type="Gene3D" id="3.30.1390.30">
    <property type="entry name" value="Penicillin-binding protein 2a, domain 3"/>
    <property type="match status" value="1"/>
</dbReference>
<evidence type="ECO:0000256" key="1">
    <source>
        <dbReference type="ARBA" id="ARBA00004370"/>
    </source>
</evidence>
<evidence type="ECO:0000259" key="4">
    <source>
        <dbReference type="Pfam" id="PF00905"/>
    </source>
</evidence>
<evidence type="ECO:0000259" key="5">
    <source>
        <dbReference type="Pfam" id="PF03717"/>
    </source>
</evidence>
<evidence type="ECO:0000313" key="8">
    <source>
        <dbReference type="Proteomes" id="UP001589740"/>
    </source>
</evidence>
<dbReference type="InterPro" id="IPR012338">
    <property type="entry name" value="Beta-lactam/transpept-like"/>
</dbReference>
<name>A0ABV5Z1X1_9STAP</name>
<keyword evidence="3" id="KW-0472">Membrane</keyword>
<keyword evidence="8" id="KW-1185">Reference proteome</keyword>
<feature type="domain" description="Penicillin-binding protein transpeptidase" evidence="4">
    <location>
        <begin position="350"/>
        <end position="659"/>
    </location>
</feature>
<dbReference type="Gene3D" id="3.10.450.100">
    <property type="entry name" value="NTF2-like, domain 1"/>
    <property type="match status" value="1"/>
</dbReference>
<sequence length="665" mass="73770">MKKSVWLVPVILLVMAAGAYLLIASGFFQKSEEETVERFTEAFENGDYEAIYPLLTKEAKDNYGKKEVSGRTADIYESLKVENVKLKALEAKDTEKEGVKSHVGTLVIESTYGNLERGFDIPLAYNEDENDWFIDWSPNMIIPGLDDGEVAMAFTAGERGEILASSGTPLASNGIKETVGYVAGETDEEKIMEASDVLDMDETALTDVTEQGWIEEGQFVPLKDAHRFNKEEKEAFDSYGLSVQEYPSREYALDEAAFHLIGYVGPVTAEDVEENEGYRTGDMIGKRGLEQLYEEQLKPKRGYTISIVDDAGNTVETLFDEKAKDGEDITLTIDETLQSTVYSKLSSDSGASVAVDPENGDILSAVSYPAPSPYDFMFGISASDYEKLETDEDQPLLNKFNRAASPGSTQKLLTALIAMNTEGFNPDDSMEINGKGWQKDASWGGYEVNRYHVMNESFDLKKALTYSDNIYMARTALEIGSDRFIEGMKDLGIGHEYDTDYPIYTSQVSNDGTIDSDILLADTSYGQGELLISPIQIATIYAGVINGGDIHIPHVLADSETETLAEDIAPQEDLDYLESAMRDVVTLNHPDDAERDYAQFAGKTGTSENKASQDARGEETGWFIGYDQNEKDRMLSLYVEEVEDRGMSEYTAKKFAEIYDELRGQ</sequence>
<feature type="domain" description="NTF2-like N-terminal transpeptidase" evidence="6">
    <location>
        <begin position="33"/>
        <end position="148"/>
    </location>
</feature>
<dbReference type="EMBL" id="JBHMAH010000007">
    <property type="protein sequence ID" value="MFB9860082.1"/>
    <property type="molecule type" value="Genomic_DNA"/>
</dbReference>
<dbReference type="InterPro" id="IPR007887">
    <property type="entry name" value="MecA_N"/>
</dbReference>
<dbReference type="SUPFAM" id="SSF54427">
    <property type="entry name" value="NTF2-like"/>
    <property type="match status" value="1"/>
</dbReference>
<dbReference type="SUPFAM" id="SSF56601">
    <property type="entry name" value="beta-lactamase/transpeptidase-like"/>
    <property type="match status" value="1"/>
</dbReference>
<evidence type="ECO:0000256" key="2">
    <source>
        <dbReference type="ARBA" id="ARBA00007171"/>
    </source>
</evidence>